<reference evidence="3" key="1">
    <citation type="submission" date="2020-05" db="EMBL/GenBank/DDBJ databases">
        <authorList>
            <person name="Chiriac C."/>
            <person name="Salcher M."/>
            <person name="Ghai R."/>
            <person name="Kavagutti S V."/>
        </authorList>
    </citation>
    <scope>NUCLEOTIDE SEQUENCE</scope>
</reference>
<organism evidence="3">
    <name type="scientific">uncultured Caudovirales phage</name>
    <dbReference type="NCBI Taxonomy" id="2100421"/>
    <lineage>
        <taxon>Viruses</taxon>
        <taxon>Duplodnaviria</taxon>
        <taxon>Heunggongvirae</taxon>
        <taxon>Uroviricota</taxon>
        <taxon>Caudoviricetes</taxon>
        <taxon>Peduoviridae</taxon>
        <taxon>Maltschvirus</taxon>
        <taxon>Maltschvirus maltsch</taxon>
    </lineage>
</organism>
<dbReference type="SUPFAM" id="SSF55166">
    <property type="entry name" value="Hedgehog/DD-peptidase"/>
    <property type="match status" value="1"/>
</dbReference>
<protein>
    <submittedName>
        <fullName evidence="3">Peptidase M15A, C-terminal</fullName>
    </submittedName>
</protein>
<dbReference type="Gene3D" id="3.30.1380.10">
    <property type="match status" value="1"/>
</dbReference>
<feature type="compositionally biased region" description="Basic and acidic residues" evidence="1">
    <location>
        <begin position="1"/>
        <end position="12"/>
    </location>
</feature>
<evidence type="ECO:0000259" key="2">
    <source>
        <dbReference type="Pfam" id="PF08291"/>
    </source>
</evidence>
<name>A0A6J5TBA9_9CAUD</name>
<dbReference type="InterPro" id="IPR013230">
    <property type="entry name" value="Peptidase_M15A_C"/>
</dbReference>
<dbReference type="Pfam" id="PF08291">
    <property type="entry name" value="Peptidase_M15_3"/>
    <property type="match status" value="1"/>
</dbReference>
<sequence length="221" mass="23402">MCDAKTPGRGERLTTPSGTVYYPNTPAGHAAATADMNSAGGGGDKGHPPDNTPPPTDMTDCTTYTDEQWDTGCSKSFRFSQMKYKPKDGEGSVSAKEIACNWQHLCQQCLDPIKAQFPGMAINSGYRTLAYDATLGGSGRGDHTAGRAADVSLGGPEGAKQMFKWIRENNIPFSQLIYEGNWVHIALGGGSAPSVAVGVTRTGHAPYQWFAKNGNVPADLA</sequence>
<gene>
    <name evidence="3" type="ORF">UFOVP71_92</name>
</gene>
<proteinExistence type="predicted"/>
<dbReference type="InterPro" id="IPR009045">
    <property type="entry name" value="Zn_M74/Hedgehog-like"/>
</dbReference>
<feature type="domain" description="Peptidase M15A C-terminal" evidence="2">
    <location>
        <begin position="108"/>
        <end position="185"/>
    </location>
</feature>
<feature type="region of interest" description="Disordered" evidence="1">
    <location>
        <begin position="1"/>
        <end position="57"/>
    </location>
</feature>
<accession>A0A6J5TBA9</accession>
<dbReference type="EMBL" id="LR797824">
    <property type="protein sequence ID" value="CAB4241554.1"/>
    <property type="molecule type" value="Genomic_DNA"/>
</dbReference>
<evidence type="ECO:0000313" key="3">
    <source>
        <dbReference type="EMBL" id="CAB4241554.1"/>
    </source>
</evidence>
<evidence type="ECO:0000256" key="1">
    <source>
        <dbReference type="SAM" id="MobiDB-lite"/>
    </source>
</evidence>